<dbReference type="EMBL" id="NDHI03003391">
    <property type="protein sequence ID" value="PNJ68773.1"/>
    <property type="molecule type" value="Genomic_DNA"/>
</dbReference>
<proteinExistence type="predicted"/>
<feature type="region of interest" description="Disordered" evidence="1">
    <location>
        <begin position="45"/>
        <end position="64"/>
    </location>
</feature>
<evidence type="ECO:0000256" key="1">
    <source>
        <dbReference type="SAM" id="MobiDB-lite"/>
    </source>
</evidence>
<feature type="non-terminal residue" evidence="2">
    <location>
        <position position="64"/>
    </location>
</feature>
<dbReference type="AlphaFoldDB" id="A0A2J8WG68"/>
<organism evidence="2">
    <name type="scientific">Pongo abelii</name>
    <name type="common">Sumatran orangutan</name>
    <name type="synonym">Pongo pygmaeus abelii</name>
    <dbReference type="NCBI Taxonomy" id="9601"/>
    <lineage>
        <taxon>Eukaryota</taxon>
        <taxon>Metazoa</taxon>
        <taxon>Chordata</taxon>
        <taxon>Craniata</taxon>
        <taxon>Vertebrata</taxon>
        <taxon>Euteleostomi</taxon>
        <taxon>Mammalia</taxon>
        <taxon>Eutheria</taxon>
        <taxon>Euarchontoglires</taxon>
        <taxon>Primates</taxon>
        <taxon>Haplorrhini</taxon>
        <taxon>Catarrhini</taxon>
        <taxon>Hominidae</taxon>
        <taxon>Pongo</taxon>
    </lineage>
</organism>
<protein>
    <submittedName>
        <fullName evidence="2">QSER1 isoform 6</fullName>
    </submittedName>
</protein>
<dbReference type="PANTHER" id="PTHR14709">
    <property type="entry name" value="GLUTAMINE AND SERINE-RICH PROTEIN 1-RELATED"/>
    <property type="match status" value="1"/>
</dbReference>
<feature type="compositionally biased region" description="Polar residues" evidence="1">
    <location>
        <begin position="48"/>
        <end position="64"/>
    </location>
</feature>
<name>A0A2J8WG68_PONAB</name>
<dbReference type="InterPro" id="IPR052466">
    <property type="entry name" value="DNA_MethProtect_Complex"/>
</dbReference>
<accession>A0A2J8WG68</accession>
<reference evidence="2" key="1">
    <citation type="submission" date="2017-12" db="EMBL/GenBank/DDBJ databases">
        <title>High-resolution comparative analysis of great ape genomes.</title>
        <authorList>
            <person name="Pollen A."/>
            <person name="Hastie A."/>
            <person name="Hormozdiari F."/>
            <person name="Dougherty M."/>
            <person name="Liu R."/>
            <person name="Chaisson M."/>
            <person name="Hoppe E."/>
            <person name="Hill C."/>
            <person name="Pang A."/>
            <person name="Hillier L."/>
            <person name="Baker C."/>
            <person name="Armstrong J."/>
            <person name="Shendure J."/>
            <person name="Paten B."/>
            <person name="Wilson R."/>
            <person name="Chao H."/>
            <person name="Schneider V."/>
            <person name="Ventura M."/>
            <person name="Kronenberg Z."/>
            <person name="Murali S."/>
            <person name="Gordon D."/>
            <person name="Cantsilieris S."/>
            <person name="Munson K."/>
            <person name="Nelson B."/>
            <person name="Raja A."/>
            <person name="Underwood J."/>
            <person name="Diekhans M."/>
            <person name="Fiddes I."/>
            <person name="Haussler D."/>
            <person name="Eichler E."/>
        </authorList>
    </citation>
    <scope>NUCLEOTIDE SEQUENCE [LARGE SCALE GENOMIC DNA]</scope>
    <source>
        <strain evidence="2">Susie</strain>
    </source>
</reference>
<dbReference type="PANTHER" id="PTHR14709:SF2">
    <property type="entry name" value="GLUTAMINE AND SERINE-RICH PROTEIN 1"/>
    <property type="match status" value="1"/>
</dbReference>
<evidence type="ECO:0000313" key="2">
    <source>
        <dbReference type="EMBL" id="PNJ68773.1"/>
    </source>
</evidence>
<gene>
    <name evidence="2" type="ORF">CR201_G0011133</name>
</gene>
<comment type="caution">
    <text evidence="2">The sequence shown here is derived from an EMBL/GenBank/DDBJ whole genome shotgun (WGS) entry which is preliminary data.</text>
</comment>
<sequence length="64" mass="6621">MNFLSTAESRTAQAAASGTTLLPQFRAPSWQTGMHSSAATELFATGPLPSTGTLAPSLSAYQHP</sequence>